<protein>
    <submittedName>
        <fullName evidence="2">Uncharacterized protein</fullName>
    </submittedName>
</protein>
<comment type="caution">
    <text evidence="2">The sequence shown here is derived from an EMBL/GenBank/DDBJ whole genome shotgun (WGS) entry which is preliminary data.</text>
</comment>
<keyword evidence="1" id="KW-0472">Membrane</keyword>
<feature type="transmembrane region" description="Helical" evidence="1">
    <location>
        <begin position="65"/>
        <end position="87"/>
    </location>
</feature>
<evidence type="ECO:0000256" key="1">
    <source>
        <dbReference type="SAM" id="Phobius"/>
    </source>
</evidence>
<keyword evidence="3" id="KW-1185">Reference proteome</keyword>
<sequence length="212" mass="22437">MQGTSCTQRKVSMVLFVLPSILLLVVIVVTVVIVVVIPVVVVVAVVGVVVVIVGSSVPSINKLSFVIVGPFSCYWSSACPSVLVSIFNICHVSSSCFQIGSNTISNQLLDGQGIVGQGISLGSVSYWDCRHLPWQQLVLPGAAAMPHYQLPDDMEMSDSIGGLVSLGDEIFSEGKESRELNIGGGKKTSMSKRYLVKSSEDSGETFLGEAGK</sequence>
<reference evidence="2" key="1">
    <citation type="journal article" date="2022" name="Int. J. Mol. Sci.">
        <title>Draft Genome of Tanacetum Coccineum: Genomic Comparison of Closely Related Tanacetum-Family Plants.</title>
        <authorList>
            <person name="Yamashiro T."/>
            <person name="Shiraishi A."/>
            <person name="Nakayama K."/>
            <person name="Satake H."/>
        </authorList>
    </citation>
    <scope>NUCLEOTIDE SEQUENCE</scope>
</reference>
<proteinExistence type="predicted"/>
<gene>
    <name evidence="2" type="ORF">Tco_0752431</name>
</gene>
<reference evidence="2" key="2">
    <citation type="submission" date="2022-01" db="EMBL/GenBank/DDBJ databases">
        <authorList>
            <person name="Yamashiro T."/>
            <person name="Shiraishi A."/>
            <person name="Satake H."/>
            <person name="Nakayama K."/>
        </authorList>
    </citation>
    <scope>NUCLEOTIDE SEQUENCE</scope>
</reference>
<dbReference type="EMBL" id="BQNB010011083">
    <property type="protein sequence ID" value="GJS85890.1"/>
    <property type="molecule type" value="Genomic_DNA"/>
</dbReference>
<keyword evidence="1" id="KW-1133">Transmembrane helix</keyword>
<keyword evidence="1" id="KW-0812">Transmembrane</keyword>
<dbReference type="Proteomes" id="UP001151760">
    <property type="component" value="Unassembled WGS sequence"/>
</dbReference>
<accession>A0ABQ4Z6Z4</accession>
<evidence type="ECO:0000313" key="3">
    <source>
        <dbReference type="Proteomes" id="UP001151760"/>
    </source>
</evidence>
<name>A0ABQ4Z6Z4_9ASTR</name>
<feature type="transmembrane region" description="Helical" evidence="1">
    <location>
        <begin position="20"/>
        <end position="53"/>
    </location>
</feature>
<organism evidence="2 3">
    <name type="scientific">Tanacetum coccineum</name>
    <dbReference type="NCBI Taxonomy" id="301880"/>
    <lineage>
        <taxon>Eukaryota</taxon>
        <taxon>Viridiplantae</taxon>
        <taxon>Streptophyta</taxon>
        <taxon>Embryophyta</taxon>
        <taxon>Tracheophyta</taxon>
        <taxon>Spermatophyta</taxon>
        <taxon>Magnoliopsida</taxon>
        <taxon>eudicotyledons</taxon>
        <taxon>Gunneridae</taxon>
        <taxon>Pentapetalae</taxon>
        <taxon>asterids</taxon>
        <taxon>campanulids</taxon>
        <taxon>Asterales</taxon>
        <taxon>Asteraceae</taxon>
        <taxon>Asteroideae</taxon>
        <taxon>Anthemideae</taxon>
        <taxon>Anthemidinae</taxon>
        <taxon>Tanacetum</taxon>
    </lineage>
</organism>
<evidence type="ECO:0000313" key="2">
    <source>
        <dbReference type="EMBL" id="GJS85890.1"/>
    </source>
</evidence>